<keyword evidence="4" id="KW-1185">Reference proteome</keyword>
<reference evidence="3" key="2">
    <citation type="submission" date="2020-05" db="UniProtKB">
        <authorList>
            <consortium name="EnsemblMetazoa"/>
        </authorList>
    </citation>
    <scope>IDENTIFICATION</scope>
</reference>
<accession>A0A084WLL9</accession>
<protein>
    <submittedName>
        <fullName evidence="2">AGAP006706-PA-like protein</fullName>
    </submittedName>
</protein>
<reference evidence="2 4" key="1">
    <citation type="journal article" date="2014" name="BMC Genomics">
        <title>Genome sequence of Anopheles sinensis provides insight into genetics basis of mosquito competence for malaria parasites.</title>
        <authorList>
            <person name="Zhou D."/>
            <person name="Zhang D."/>
            <person name="Ding G."/>
            <person name="Shi L."/>
            <person name="Hou Q."/>
            <person name="Ye Y."/>
            <person name="Xu Y."/>
            <person name="Zhou H."/>
            <person name="Xiong C."/>
            <person name="Li S."/>
            <person name="Yu J."/>
            <person name="Hong S."/>
            <person name="Yu X."/>
            <person name="Zou P."/>
            <person name="Chen C."/>
            <person name="Chang X."/>
            <person name="Wang W."/>
            <person name="Lv Y."/>
            <person name="Sun Y."/>
            <person name="Ma L."/>
            <person name="Shen B."/>
            <person name="Zhu C."/>
        </authorList>
    </citation>
    <scope>NUCLEOTIDE SEQUENCE [LARGE SCALE GENOMIC DNA]</scope>
</reference>
<dbReference type="EMBL" id="ATLV01024255">
    <property type="status" value="NOT_ANNOTATED_CDS"/>
    <property type="molecule type" value="Genomic_DNA"/>
</dbReference>
<dbReference type="Proteomes" id="UP000030765">
    <property type="component" value="Unassembled WGS sequence"/>
</dbReference>
<dbReference type="AlphaFoldDB" id="A0A084WLL9"/>
<dbReference type="OrthoDB" id="7718337at2759"/>
<sequence>MNCSCASERCPHLQYLRTLLETSGKDQVPSCAVSRQTSTSENVALWQRWKPYVERTIQLSGLVIETVMLLWVAVTRGALQLWLKLLDADRYEAFVLHKQFRRGVVPVLCPVGDRFASARYDWSSVKVANGGVQEDEPKTTDPMPSTCQDTGDRSRKQTLLLVG</sequence>
<proteinExistence type="predicted"/>
<dbReference type="EMBL" id="KE525350">
    <property type="protein sequence ID" value="KFB51113.1"/>
    <property type="molecule type" value="Genomic_DNA"/>
</dbReference>
<name>A0A084WLL9_ANOSI</name>
<gene>
    <name evidence="2" type="ORF">ZHAS_00019172</name>
</gene>
<evidence type="ECO:0000256" key="1">
    <source>
        <dbReference type="SAM" id="MobiDB-lite"/>
    </source>
</evidence>
<evidence type="ECO:0000313" key="2">
    <source>
        <dbReference type="EMBL" id="KFB51113.1"/>
    </source>
</evidence>
<feature type="region of interest" description="Disordered" evidence="1">
    <location>
        <begin position="131"/>
        <end position="154"/>
    </location>
</feature>
<evidence type="ECO:0000313" key="3">
    <source>
        <dbReference type="EnsemblMetazoa" id="ASIC019172-PA"/>
    </source>
</evidence>
<organism evidence="2">
    <name type="scientific">Anopheles sinensis</name>
    <name type="common">Mosquito</name>
    <dbReference type="NCBI Taxonomy" id="74873"/>
    <lineage>
        <taxon>Eukaryota</taxon>
        <taxon>Metazoa</taxon>
        <taxon>Ecdysozoa</taxon>
        <taxon>Arthropoda</taxon>
        <taxon>Hexapoda</taxon>
        <taxon>Insecta</taxon>
        <taxon>Pterygota</taxon>
        <taxon>Neoptera</taxon>
        <taxon>Endopterygota</taxon>
        <taxon>Diptera</taxon>
        <taxon>Nematocera</taxon>
        <taxon>Culicoidea</taxon>
        <taxon>Culicidae</taxon>
        <taxon>Anophelinae</taxon>
        <taxon>Anopheles</taxon>
    </lineage>
</organism>
<dbReference type="VEuPathDB" id="VectorBase:ASIC019172"/>
<dbReference type="EnsemblMetazoa" id="ASIC019172-RA">
    <property type="protein sequence ID" value="ASIC019172-PA"/>
    <property type="gene ID" value="ASIC019172"/>
</dbReference>
<evidence type="ECO:0000313" key="4">
    <source>
        <dbReference type="Proteomes" id="UP000030765"/>
    </source>
</evidence>